<reference evidence="4 5" key="1">
    <citation type="journal article" date="2018" name="BMC Genomics">
        <title>Comparative genome analyses reveal sequence features reflecting distinct modes of host-adaptation between dicot and monocot powdery mildew.</title>
        <authorList>
            <person name="Wu Y."/>
            <person name="Ma X."/>
            <person name="Pan Z."/>
            <person name="Kale S.D."/>
            <person name="Song Y."/>
            <person name="King H."/>
            <person name="Zhang Q."/>
            <person name="Presley C."/>
            <person name="Deng X."/>
            <person name="Wei C.I."/>
            <person name="Xiao S."/>
        </authorList>
    </citation>
    <scope>NUCLEOTIDE SEQUENCE [LARGE SCALE GENOMIC DNA]</scope>
    <source>
        <strain evidence="4">UMSG1</strain>
    </source>
</reference>
<dbReference type="SUPFAM" id="SSF53098">
    <property type="entry name" value="Ribonuclease H-like"/>
    <property type="match status" value="1"/>
</dbReference>
<dbReference type="GO" id="GO:0003723">
    <property type="term" value="F:RNA binding"/>
    <property type="evidence" value="ECO:0007669"/>
    <property type="project" value="UniProtKB-KW"/>
</dbReference>
<dbReference type="AlphaFoldDB" id="A0A420ID27"/>
<proteinExistence type="predicted"/>
<protein>
    <recommendedName>
        <fullName evidence="3">Integrase catalytic domain-containing protein</fullName>
    </recommendedName>
</protein>
<dbReference type="GO" id="GO:0005634">
    <property type="term" value="C:nucleus"/>
    <property type="evidence" value="ECO:0007669"/>
    <property type="project" value="UniProtKB-ARBA"/>
</dbReference>
<name>A0A420ID27_9PEZI</name>
<sequence>MTSESLASPTSTTLHRTRDAPFSGEYKRKKKPAGSIKGKDFTSNDSDSDKEQTQRFEVTRASTKELATFIKAQYDVWKSEESFLAYELWATYTEIIKPEYLEQWTKPNSSNRGMLSQLRGILRNRGVWVDNEAKQDTALFNCAQERIRGQWSSNEIDLIKESGGTPTFGMLLRGKKSQSQAQTCDQIDSNEKKLPQSQSSSESKGLQQSTNQQFRRQYLTISPQIIGVQALTNLANLYSEPMKYTGEQDSFKCNVKIFEEKCSHAGISDDQGKVKADSTMLTGDSLSYFYTHPLCSSFAAICSAMTNHFKGPESKVNAVNKWNSLNLLTRISSDPQKTTAENLEAFVSELRKLQYKLPSDLLTEQFLHMKLMTACREVPACVLACYKPAPNLPTFINDIRNSTDRRFRSSNENRSKNDPDETYVESRLLEFTLAATPKRIQAVITVKASVWERFHKGADQYFAEYDNYLKSIDETEEDDANPVEHNKIYENLILDVKSPKNDATHQERDGLSHDSDDQFFANTASDGEIFQELANNSFLRSISHGASTIWSIKETYSDPVLDNTNHNDANRSTVGYNQYIAFKNLFGVDIDPSPKFKVNIWFGIGTTTTIGAIHVENPIGLVDFYVAQTDTPFLLSHADLDNLKVYFNSVDDILVSTKSKKKWPVITLHGHAWLLWDAPFVSFICESSTSNPSFLSDTELRHLYKRLGHPSVERLHKLLESSNHEVDKVALGRLTGYCSHCQKHGKSPGRFRFTLRDDFQFKYVILVDVMYIGINPVLHVIDEYTRFQAARWLQNVSAKHTWDQLRSCWIDTYLGPPDLITHDTGKNFVSQEFRQYAHDLGTTTKVIPVEAHWSIELDKDMQLQMAVKAINDTAGPNALVPTLLVFGAYPRMTNLDAPAPTVALRIITLKKAQAEIKKVRAEKLIASSLNHRNDPSSTAIHDLPLDSDVYVFRKGNGQKIGTWQGPYKLIALDNDNAIININSYPTSFRTTALRSYLVGPLYHPASPPVANDLSSSTEKSDHLNHSLNSCHNPPELAIPFKRTRGRPRKYPLQAGERHLIAQSQEESFAYNIDCDERFKFEEIEILSYQT</sequence>
<dbReference type="PROSITE" id="PS50994">
    <property type="entry name" value="INTEGRASE"/>
    <property type="match status" value="1"/>
</dbReference>
<evidence type="ECO:0000313" key="4">
    <source>
        <dbReference type="EMBL" id="RKF72448.1"/>
    </source>
</evidence>
<gene>
    <name evidence="4" type="ORF">GcM1_248171</name>
</gene>
<evidence type="ECO:0000313" key="5">
    <source>
        <dbReference type="Proteomes" id="UP000285326"/>
    </source>
</evidence>
<evidence type="ECO:0000256" key="1">
    <source>
        <dbReference type="ARBA" id="ARBA00022884"/>
    </source>
</evidence>
<feature type="compositionally biased region" description="Polar residues" evidence="2">
    <location>
        <begin position="195"/>
        <end position="209"/>
    </location>
</feature>
<feature type="region of interest" description="Disordered" evidence="2">
    <location>
        <begin position="1"/>
        <end position="57"/>
    </location>
</feature>
<evidence type="ECO:0000256" key="2">
    <source>
        <dbReference type="SAM" id="MobiDB-lite"/>
    </source>
</evidence>
<dbReference type="InterPro" id="IPR001584">
    <property type="entry name" value="Integrase_cat-core"/>
</dbReference>
<organism evidence="4 5">
    <name type="scientific">Golovinomyces cichoracearum</name>
    <dbReference type="NCBI Taxonomy" id="62708"/>
    <lineage>
        <taxon>Eukaryota</taxon>
        <taxon>Fungi</taxon>
        <taxon>Dikarya</taxon>
        <taxon>Ascomycota</taxon>
        <taxon>Pezizomycotina</taxon>
        <taxon>Leotiomycetes</taxon>
        <taxon>Erysiphales</taxon>
        <taxon>Erysiphaceae</taxon>
        <taxon>Golovinomyces</taxon>
    </lineage>
</organism>
<evidence type="ECO:0000259" key="3">
    <source>
        <dbReference type="PROSITE" id="PS50994"/>
    </source>
</evidence>
<feature type="region of interest" description="Disordered" evidence="2">
    <location>
        <begin position="1009"/>
        <end position="1043"/>
    </location>
</feature>
<dbReference type="EMBL" id="MCBS01024821">
    <property type="protein sequence ID" value="RKF72448.1"/>
    <property type="molecule type" value="Genomic_DNA"/>
</dbReference>
<dbReference type="Proteomes" id="UP000285326">
    <property type="component" value="Unassembled WGS sequence"/>
</dbReference>
<feature type="region of interest" description="Disordered" evidence="2">
    <location>
        <begin position="179"/>
        <end position="209"/>
    </location>
</feature>
<dbReference type="InterPro" id="IPR036397">
    <property type="entry name" value="RNaseH_sf"/>
</dbReference>
<dbReference type="Gene3D" id="3.30.420.10">
    <property type="entry name" value="Ribonuclease H-like superfamily/Ribonuclease H"/>
    <property type="match status" value="1"/>
</dbReference>
<accession>A0A420ID27</accession>
<dbReference type="InterPro" id="IPR012337">
    <property type="entry name" value="RNaseH-like_sf"/>
</dbReference>
<comment type="caution">
    <text evidence="4">The sequence shown here is derived from an EMBL/GenBank/DDBJ whole genome shotgun (WGS) entry which is preliminary data.</text>
</comment>
<feature type="compositionally biased region" description="Polar residues" evidence="2">
    <location>
        <begin position="1"/>
        <end position="14"/>
    </location>
</feature>
<keyword evidence="1" id="KW-0694">RNA-binding</keyword>
<feature type="compositionally biased region" description="Basic and acidic residues" evidence="2">
    <location>
        <begin position="37"/>
        <end position="57"/>
    </location>
</feature>
<dbReference type="GO" id="GO:0015074">
    <property type="term" value="P:DNA integration"/>
    <property type="evidence" value="ECO:0007669"/>
    <property type="project" value="InterPro"/>
</dbReference>
<feature type="domain" description="Integrase catalytic" evidence="3">
    <location>
        <begin position="744"/>
        <end position="841"/>
    </location>
</feature>